<evidence type="ECO:0000313" key="5">
    <source>
        <dbReference type="EMBL" id="PDP56788.1"/>
    </source>
</evidence>
<evidence type="ECO:0000313" key="16">
    <source>
        <dbReference type="EMBL" id="PDP60636.1"/>
    </source>
</evidence>
<evidence type="ECO:0000313" key="11">
    <source>
        <dbReference type="EMBL" id="PDP58193.1"/>
    </source>
</evidence>
<dbReference type="AlphaFoldDB" id="A0A2A6ECY7"/>
<evidence type="ECO:0000313" key="9">
    <source>
        <dbReference type="EMBL" id="PDP57964.1"/>
    </source>
</evidence>
<evidence type="ECO:0000313" key="14">
    <source>
        <dbReference type="EMBL" id="PDP59260.1"/>
    </source>
</evidence>
<evidence type="ECO:0000313" key="12">
    <source>
        <dbReference type="EMBL" id="PDP58201.1"/>
    </source>
</evidence>
<evidence type="ECO:0000313" key="6">
    <source>
        <dbReference type="EMBL" id="PDP56946.1"/>
    </source>
</evidence>
<evidence type="ECO:0000313" key="2">
    <source>
        <dbReference type="EMBL" id="PDP55633.1"/>
    </source>
</evidence>
<protein>
    <submittedName>
        <fullName evidence="10">IS30 family transposase</fullName>
    </submittedName>
</protein>
<evidence type="ECO:0000313" key="8">
    <source>
        <dbReference type="EMBL" id="PDP57950.1"/>
    </source>
</evidence>
<evidence type="ECO:0000313" key="13">
    <source>
        <dbReference type="EMBL" id="PDP58619.1"/>
    </source>
</evidence>
<dbReference type="EMBL" id="NSLY01000083">
    <property type="protein sequence ID" value="PDP56788.1"/>
    <property type="molecule type" value="Genomic_DNA"/>
</dbReference>
<feature type="non-terminal residue" evidence="10">
    <location>
        <position position="1"/>
    </location>
</feature>
<dbReference type="EMBL" id="NSLY01000017">
    <property type="protein sequence ID" value="PDP60128.1"/>
    <property type="molecule type" value="Genomic_DNA"/>
</dbReference>
<dbReference type="EMBL" id="NSLY01000039">
    <property type="protein sequence ID" value="PDP58619.1"/>
    <property type="molecule type" value="Genomic_DNA"/>
</dbReference>
<dbReference type="EMBL" id="NSLY01000028">
    <property type="protein sequence ID" value="PDP59260.1"/>
    <property type="molecule type" value="Genomic_DNA"/>
</dbReference>
<dbReference type="EMBL" id="NSLY01000063">
    <property type="protein sequence ID" value="PDP57767.1"/>
    <property type="molecule type" value="Genomic_DNA"/>
</dbReference>
<evidence type="ECO:0000313" key="7">
    <source>
        <dbReference type="EMBL" id="PDP57767.1"/>
    </source>
</evidence>
<comment type="caution">
    <text evidence="10">The sequence shown here is derived from an EMBL/GenBank/DDBJ whole genome shotgun (WGS) entry which is preliminary data.</text>
</comment>
<dbReference type="EMBL" id="NSLY01000050">
    <property type="protein sequence ID" value="PDP58193.1"/>
    <property type="molecule type" value="Genomic_DNA"/>
</dbReference>
<dbReference type="EMBL" id="NSLY01000123">
    <property type="protein sequence ID" value="PDP55575.1"/>
    <property type="molecule type" value="Genomic_DNA"/>
</dbReference>
<dbReference type="EMBL" id="NSLY01000080">
    <property type="protein sequence ID" value="PDP56946.1"/>
    <property type="molecule type" value="Genomic_DNA"/>
</dbReference>
<dbReference type="EMBL" id="NSLY01000084">
    <property type="protein sequence ID" value="PDP56732.1"/>
    <property type="molecule type" value="Genomic_DNA"/>
</dbReference>
<evidence type="ECO:0000313" key="10">
    <source>
        <dbReference type="EMBL" id="PDP58039.1"/>
    </source>
</evidence>
<evidence type="ECO:0000313" key="18">
    <source>
        <dbReference type="Proteomes" id="UP000219058"/>
    </source>
</evidence>
<evidence type="ECO:0000313" key="3">
    <source>
        <dbReference type="EMBL" id="PDP55681.1"/>
    </source>
</evidence>
<dbReference type="EMBL" id="NSLY01000050">
    <property type="protein sequence ID" value="PDP58201.1"/>
    <property type="molecule type" value="Genomic_DNA"/>
</dbReference>
<accession>A0A2A6ECY7</accession>
<evidence type="ECO:0000313" key="15">
    <source>
        <dbReference type="EMBL" id="PDP60128.1"/>
    </source>
</evidence>
<dbReference type="EMBL" id="NSLY01000060">
    <property type="protein sequence ID" value="PDP57950.1"/>
    <property type="molecule type" value="Genomic_DNA"/>
</dbReference>
<dbReference type="EMBL" id="NSLY01000059">
    <property type="protein sequence ID" value="PDP57964.1"/>
    <property type="molecule type" value="Genomic_DNA"/>
</dbReference>
<organism evidence="10 18">
    <name type="scientific">Prevotella intermedia</name>
    <dbReference type="NCBI Taxonomy" id="28131"/>
    <lineage>
        <taxon>Bacteria</taxon>
        <taxon>Pseudomonadati</taxon>
        <taxon>Bacteroidota</taxon>
        <taxon>Bacteroidia</taxon>
        <taxon>Bacteroidales</taxon>
        <taxon>Prevotellaceae</taxon>
        <taxon>Prevotella</taxon>
    </lineage>
</organism>
<dbReference type="EMBL" id="NSLY01000120">
    <property type="protein sequence ID" value="PDP55633.1"/>
    <property type="molecule type" value="Genomic_DNA"/>
</dbReference>
<dbReference type="EMBL" id="NSLY01000009">
    <property type="protein sequence ID" value="PDP60636.1"/>
    <property type="molecule type" value="Genomic_DNA"/>
</dbReference>
<evidence type="ECO:0000313" key="4">
    <source>
        <dbReference type="EMBL" id="PDP56732.1"/>
    </source>
</evidence>
<dbReference type="Proteomes" id="UP000219058">
    <property type="component" value="Unassembled WGS sequence"/>
</dbReference>
<evidence type="ECO:0000313" key="17">
    <source>
        <dbReference type="EMBL" id="PDP60816.1"/>
    </source>
</evidence>
<evidence type="ECO:0000313" key="1">
    <source>
        <dbReference type="EMBL" id="PDP55575.1"/>
    </source>
</evidence>
<proteinExistence type="predicted"/>
<name>A0A2A6ECY7_PREIN</name>
<dbReference type="EMBL" id="NSLY01000007">
    <property type="protein sequence ID" value="PDP60816.1"/>
    <property type="molecule type" value="Genomic_DNA"/>
</dbReference>
<reference evidence="10 18" key="1">
    <citation type="submission" date="2017-09" db="EMBL/GenBank/DDBJ databases">
        <title>Phase variable restriction modification systems are present in the genome sequences of periodontal pathogens Prevotella intermedia, Tannerella forsythia and Porphyromonas gingivalis.</title>
        <authorList>
            <person name="Haigh R.D."/>
            <person name="Crawford L."/>
            <person name="Ralph J."/>
            <person name="Wanford J."/>
            <person name="Vartoukian S.R."/>
            <person name="Hijazib K."/>
            <person name="Wade W."/>
            <person name="Oggioni M.R."/>
        </authorList>
    </citation>
    <scope>NUCLEOTIDE SEQUENCE [LARGE SCALE GENOMIC DNA]</scope>
    <source>
        <strain evidence="10 18">WW2834</strain>
    </source>
</reference>
<dbReference type="EMBL" id="NSLY01000056">
    <property type="protein sequence ID" value="PDP58039.1"/>
    <property type="molecule type" value="Genomic_DNA"/>
</dbReference>
<sequence>KRIMSIQKKLNERPREKLNFSTPKCEFFKHVL</sequence>
<gene>
    <name evidence="17" type="ORF">CLI71_03995</name>
    <name evidence="16" type="ORF">CLI71_04885</name>
    <name evidence="15" type="ORF">CLI71_07310</name>
    <name evidence="14" type="ORF">CLI71_09390</name>
    <name evidence="13" type="ORF">CLI71_10915</name>
    <name evidence="11" type="ORF">CLI71_11830</name>
    <name evidence="12" type="ORF">CLI71_11875</name>
    <name evidence="10" type="ORF">CLI71_12060</name>
    <name evidence="9" type="ORF">CLI71_12185</name>
    <name evidence="8" type="ORF">CLI71_12235</name>
    <name evidence="7" type="ORF">CLI71_12290</name>
    <name evidence="6" type="ORF">CLI71_12515</name>
    <name evidence="5" type="ORF">CLI71_12530</name>
    <name evidence="4" type="ORF">CLI71_12545</name>
    <name evidence="3" type="ORF">CLI71_12725</name>
    <name evidence="2" type="ORF">CLI71_12750</name>
    <name evidence="1" type="ORF">CLI71_12770</name>
</gene>
<dbReference type="EMBL" id="NSLY01000117">
    <property type="protein sequence ID" value="PDP55681.1"/>
    <property type="molecule type" value="Genomic_DNA"/>
</dbReference>